<dbReference type="EMBL" id="JACGWJ010000005">
    <property type="protein sequence ID" value="KAL0420196.1"/>
    <property type="molecule type" value="Genomic_DNA"/>
</dbReference>
<dbReference type="InterPro" id="IPR029021">
    <property type="entry name" value="Prot-tyrosine_phosphatase-like"/>
</dbReference>
<name>A0AAW2UVZ2_SESRA</name>
<sequence>MEDRLKEDVLMEAARYGNKILVTDELPDGQMVDQWEPVSHDSVKTPLQNLREAIACYRSSILCQADEMKREASLSFFVEYLERYYFLICFAVYLHTEREALHPISPGKCSFTEWMRARPELYSILRRLLRRDPMGALGYANLKPSLAKSAVSSDGRPLEMSQVAALRNGEVLGSQTVLKSDHCPGCQHPSLPERLEGAPNFREIPGFPVYGVANPTIDGIRSVIQRIGSSKGGRPVFWHNMREEPVVYINGKPFVLREVERPYKNMLEYTVEHMEARLKEDIISEIRQSGGRMLLHREEYNPALKQASVVGYWENIFVDDIKTPAEVYAALKHEGYNIAYKRTPLTREREALASDVDSIQYCKEDSAGSYLFVSHTGFGGVAYAMAIICIKLEAEAALTSRVSRSIGSPCSSNSQEEFSNSDEEARKMGDYRDILSLIRVLVQGPESKADVDSVIDKCAGAGHLRDDILYYSKELEKLSNDSDEHRAYLVDMGIKALRRYFFLIAFRSYLYSTSANEMKFTAWMDARPELGHLCNNLRVDR</sequence>
<organism evidence="1">
    <name type="scientific">Sesamum radiatum</name>
    <name type="common">Black benniseed</name>
    <dbReference type="NCBI Taxonomy" id="300843"/>
    <lineage>
        <taxon>Eukaryota</taxon>
        <taxon>Viridiplantae</taxon>
        <taxon>Streptophyta</taxon>
        <taxon>Embryophyta</taxon>
        <taxon>Tracheophyta</taxon>
        <taxon>Spermatophyta</taxon>
        <taxon>Magnoliopsida</taxon>
        <taxon>eudicotyledons</taxon>
        <taxon>Gunneridae</taxon>
        <taxon>Pentapetalae</taxon>
        <taxon>asterids</taxon>
        <taxon>lamiids</taxon>
        <taxon>Lamiales</taxon>
        <taxon>Pedaliaceae</taxon>
        <taxon>Sesamum</taxon>
    </lineage>
</organism>
<evidence type="ECO:0008006" key="2">
    <source>
        <dbReference type="Google" id="ProtNLM"/>
    </source>
</evidence>
<protein>
    <recommendedName>
        <fullName evidence="2">Paladin</fullName>
    </recommendedName>
</protein>
<accession>A0AAW2UVZ2</accession>
<dbReference type="InterPro" id="IPR050561">
    <property type="entry name" value="PTP"/>
</dbReference>
<dbReference type="Gene3D" id="3.90.190.10">
    <property type="entry name" value="Protein tyrosine phosphatase superfamily"/>
    <property type="match status" value="1"/>
</dbReference>
<reference evidence="1" key="2">
    <citation type="journal article" date="2024" name="Plant">
        <title>Genomic evolution and insights into agronomic trait innovations of Sesamum species.</title>
        <authorList>
            <person name="Miao H."/>
            <person name="Wang L."/>
            <person name="Qu L."/>
            <person name="Liu H."/>
            <person name="Sun Y."/>
            <person name="Le M."/>
            <person name="Wang Q."/>
            <person name="Wei S."/>
            <person name="Zheng Y."/>
            <person name="Lin W."/>
            <person name="Duan Y."/>
            <person name="Cao H."/>
            <person name="Xiong S."/>
            <person name="Wang X."/>
            <person name="Wei L."/>
            <person name="Li C."/>
            <person name="Ma Q."/>
            <person name="Ju M."/>
            <person name="Zhao R."/>
            <person name="Li G."/>
            <person name="Mu C."/>
            <person name="Tian Q."/>
            <person name="Mei H."/>
            <person name="Zhang T."/>
            <person name="Gao T."/>
            <person name="Zhang H."/>
        </authorList>
    </citation>
    <scope>NUCLEOTIDE SEQUENCE</scope>
    <source>
        <strain evidence="1">G02</strain>
    </source>
</reference>
<dbReference type="PANTHER" id="PTHR23339">
    <property type="entry name" value="TYROSINE SPECIFIC PROTEIN PHOSPHATASE AND DUAL SPECIFICITY PROTEIN PHOSPHATASE"/>
    <property type="match status" value="1"/>
</dbReference>
<dbReference type="AlphaFoldDB" id="A0AAW2UVZ2"/>
<gene>
    <name evidence="1" type="ORF">Sradi_1433100</name>
</gene>
<dbReference type="SUPFAM" id="SSF52799">
    <property type="entry name" value="(Phosphotyrosine protein) phosphatases II"/>
    <property type="match status" value="1"/>
</dbReference>
<dbReference type="Pfam" id="PF14566">
    <property type="entry name" value="PTPlike_phytase"/>
    <property type="match status" value="1"/>
</dbReference>
<comment type="caution">
    <text evidence="1">The sequence shown here is derived from an EMBL/GenBank/DDBJ whole genome shotgun (WGS) entry which is preliminary data.</text>
</comment>
<proteinExistence type="predicted"/>
<evidence type="ECO:0000313" key="1">
    <source>
        <dbReference type="EMBL" id="KAL0420196.1"/>
    </source>
</evidence>
<dbReference type="SMART" id="SM01301">
    <property type="entry name" value="PTPlike_phytase"/>
    <property type="match status" value="1"/>
</dbReference>
<reference evidence="1" key="1">
    <citation type="submission" date="2020-06" db="EMBL/GenBank/DDBJ databases">
        <authorList>
            <person name="Li T."/>
            <person name="Hu X."/>
            <person name="Zhang T."/>
            <person name="Song X."/>
            <person name="Zhang H."/>
            <person name="Dai N."/>
            <person name="Sheng W."/>
            <person name="Hou X."/>
            <person name="Wei L."/>
        </authorList>
    </citation>
    <scope>NUCLEOTIDE SEQUENCE</scope>
    <source>
        <strain evidence="1">G02</strain>
        <tissue evidence="1">Leaf</tissue>
    </source>
</reference>